<evidence type="ECO:0000313" key="5">
    <source>
        <dbReference type="EMBL" id="MDN5215698.1"/>
    </source>
</evidence>
<sequence length="135" mass="15145">MKKSHIFLLIVIAIAVGVVISTAGDASSYVNFKTAREMKDRGDDNMVHVVGELKKDDQGRIVGITPGENRLSFSFIMVDDHQQEQLVVYKKPMPTDFTKSEKVVVVGNYHNETFVADKILLKCPSKYEETQIQAN</sequence>
<keyword evidence="3" id="KW-0201">Cytochrome c-type biogenesis</keyword>
<dbReference type="RefSeq" id="WP_346761036.1">
    <property type="nucleotide sequence ID" value="NZ_JAUJEB010000007.1"/>
</dbReference>
<accession>A0ABT8LD39</accession>
<keyword evidence="2" id="KW-0349">Heme</keyword>
<evidence type="ECO:0000256" key="2">
    <source>
        <dbReference type="ARBA" id="ARBA00022617"/>
    </source>
</evidence>
<reference evidence="5" key="1">
    <citation type="submission" date="2023-06" db="EMBL/GenBank/DDBJ databases">
        <title>Genomic of Agaribacillus aureum.</title>
        <authorList>
            <person name="Wang G."/>
        </authorList>
    </citation>
    <scope>NUCLEOTIDE SEQUENCE</scope>
    <source>
        <strain evidence="5">BMA12</strain>
    </source>
</reference>
<keyword evidence="2" id="KW-0408">Iron</keyword>
<dbReference type="EMBL" id="JAUJEB010000007">
    <property type="protein sequence ID" value="MDN5215698.1"/>
    <property type="molecule type" value="Genomic_DNA"/>
</dbReference>
<dbReference type="SUPFAM" id="SSF82093">
    <property type="entry name" value="Heme chaperone CcmE"/>
    <property type="match status" value="1"/>
</dbReference>
<protein>
    <submittedName>
        <fullName evidence="5">Cytochrome c maturation protein CcmE</fullName>
    </submittedName>
</protein>
<comment type="caution">
    <text evidence="5">The sequence shown here is derived from an EMBL/GenBank/DDBJ whole genome shotgun (WGS) entry which is preliminary data.</text>
</comment>
<evidence type="ECO:0000256" key="1">
    <source>
        <dbReference type="ARBA" id="ARBA00004370"/>
    </source>
</evidence>
<comment type="subcellular location">
    <subcellularLocation>
        <location evidence="1">Membrane</location>
    </subcellularLocation>
</comment>
<dbReference type="Proteomes" id="UP001172083">
    <property type="component" value="Unassembled WGS sequence"/>
</dbReference>
<keyword evidence="4" id="KW-0472">Membrane</keyword>
<proteinExistence type="predicted"/>
<evidence type="ECO:0000256" key="3">
    <source>
        <dbReference type="ARBA" id="ARBA00022748"/>
    </source>
</evidence>
<dbReference type="InterPro" id="IPR004329">
    <property type="entry name" value="CcmE"/>
</dbReference>
<gene>
    <name evidence="5" type="ORF">QQ020_26710</name>
</gene>
<dbReference type="Gene3D" id="2.40.50.140">
    <property type="entry name" value="Nucleic acid-binding proteins"/>
    <property type="match status" value="1"/>
</dbReference>
<name>A0ABT8LD39_9BACT</name>
<keyword evidence="6" id="KW-1185">Reference proteome</keyword>
<evidence type="ECO:0000313" key="6">
    <source>
        <dbReference type="Proteomes" id="UP001172083"/>
    </source>
</evidence>
<dbReference type="InterPro" id="IPR036127">
    <property type="entry name" value="CcmE-like_sf"/>
</dbReference>
<evidence type="ECO:0000256" key="4">
    <source>
        <dbReference type="ARBA" id="ARBA00023136"/>
    </source>
</evidence>
<keyword evidence="2" id="KW-0479">Metal-binding</keyword>
<dbReference type="Pfam" id="PF03100">
    <property type="entry name" value="CcmE"/>
    <property type="match status" value="1"/>
</dbReference>
<organism evidence="5 6">
    <name type="scientific">Agaribacillus aureus</name>
    <dbReference type="NCBI Taxonomy" id="3051825"/>
    <lineage>
        <taxon>Bacteria</taxon>
        <taxon>Pseudomonadati</taxon>
        <taxon>Bacteroidota</taxon>
        <taxon>Cytophagia</taxon>
        <taxon>Cytophagales</taxon>
        <taxon>Splendidivirgaceae</taxon>
        <taxon>Agaribacillus</taxon>
    </lineage>
</organism>
<dbReference type="InterPro" id="IPR012340">
    <property type="entry name" value="NA-bd_OB-fold"/>
</dbReference>